<sequence length="1424" mass="157716">MAQHVGVDHFDPDGVEQLRRTITLMSNAEEFSGSRDSVDSDYTLAVGKEGPLDLEKMLRLYTRKLVNSDVKMRELGVLFKDLRVVGLGASASYQHTFGSMLNPRTVLEFIQKQRNPPLRDILSGFEGVVRPGQMLLVLGSPGSGCSTLLKTLTNQRAEYKAVHGEVLYDSFTPEQVAKQFRGDVIYCPEDDIHFPMLTVDQTLRFAATTRTPRARHDAISRDNHVQLITEGCEAVFGLRHVKDTPVGDESIRGVSGGEKKRVSISEAMAARALISAWDNSTRGLDSSTSLEFIRALRIATDICHASMIVSIYQAGEQLYSLFDKVCVIYEGRMVYFGPANRARQYFIDMGFEPASRQTTADFLVAVTEPTARTPRAGFEHAVPRTAVEFAERFLQSEPGKLNREDMDSYRNDFVGKSHRASAFMESVHAERARMMRKASPYTISLPMQAKATIIRRLQILKGNYMLEVTQFSAFTVMGVVVGTIFLKTSETTSEFFSRGGVLFFSLLFSTLAAMAELPSLFAQRPIVARHYRAAMYHPFLDSVALSLVDLPISLLTMGVFAVVVYFIVGLQKTAGQFFTFLLLLCTMSMVMKTWFRSTAAMFGSPAPVQGLVGLILLTLALYTGYTIPRPSIIGALRWISWISPAQYGFEAIMANEFHTLNGSCSTLIPSGPGYENVSLVNQVCTTVGSQPGHVNVDGNIFLELSYGYKHSHLWRNFGILIAFLTVFFIVLFVSSELNTSVAGSTTAMLFKRGAKVAGLEEPSSGDEEKGPRDSDVTGPTVRSKTVSASKEKTAMKDVFTWRHLNYTVPVGGEEKERKLLNDVSGFVVPGKLTALMGESGAGKTTLLNVLAQRTSSGVVTGDRLVNGCPLPADFQSQTGYVQQMDTHLASSSVREALLFSAKLRQPPSVPLEEKEAYVESVLEMCGLTQYADAIVGSLGIELRKRTTIAVELAAKPKLLLFLDEPTSGLDSQSAWSIMRFLRGLADRGQAILCTIHQPSAELFATFDRLLLLQRGGKTAYFGDLGEHAATLLGYFQVGGARPCQEDENPAEYMLDVIGAGATSSSKIDWHDVWIHSNEMKSVQQEIETLVSEVSRRSVVQTDLHTEFSTSWTFQVRELMKREAQRHWRDPMYLLSKLILNAVGGLFIGFTFFKSKNSMLGMQNKIFANFLSTVVSVPLAQQLQVKFFETRTVYEIRERPSRMYSWTALLTAQFVTELPLDIIAGSVFFICWYWTVGFPTDRAGYAYLVLGVVFPAYYVSLGQAAAAMSPSADVAGLMFTVLYAFTLAFNGILQTFAKLGWWKWMYRVSPFSYLAEGLIGQVEFVTVVPPSGMSCMQYLGPFIAGAGGYLSNPDDTAACLVCPVSSSDQYLAQNFNIFYDNHWRDFGLLLVYVAFNTAAIFALTYVARIRKFNPLDALKSLVARR</sequence>
<feature type="transmembrane region" description="Helical" evidence="9">
    <location>
        <begin position="713"/>
        <end position="733"/>
    </location>
</feature>
<dbReference type="CDD" id="cd03232">
    <property type="entry name" value="ABCG_PDR_domain2"/>
    <property type="match status" value="1"/>
</dbReference>
<evidence type="ECO:0000256" key="1">
    <source>
        <dbReference type="ARBA" id="ARBA00004141"/>
    </source>
</evidence>
<keyword evidence="6 9" id="KW-1133">Transmembrane helix</keyword>
<dbReference type="InterPro" id="IPR013525">
    <property type="entry name" value="ABC2_TM"/>
</dbReference>
<comment type="caution">
    <text evidence="11">The sequence shown here is derived from an EMBL/GenBank/DDBJ whole genome shotgun (WGS) entry which is preliminary data.</text>
</comment>
<proteinExistence type="predicted"/>
<feature type="transmembrane region" description="Helical" evidence="9">
    <location>
        <begin position="574"/>
        <end position="595"/>
    </location>
</feature>
<accession>A0A4Z0A0M4</accession>
<feature type="transmembrane region" description="Helical" evidence="9">
    <location>
        <begin position="1131"/>
        <end position="1153"/>
    </location>
</feature>
<gene>
    <name evidence="11" type="ORF">EWM64_g4032</name>
</gene>
<dbReference type="PROSITE" id="PS50893">
    <property type="entry name" value="ABC_TRANSPORTER_2"/>
    <property type="match status" value="2"/>
</dbReference>
<dbReference type="Proteomes" id="UP000298061">
    <property type="component" value="Unassembled WGS sequence"/>
</dbReference>
<comment type="subcellular location">
    <subcellularLocation>
        <location evidence="1">Membrane</location>
        <topology evidence="1">Multi-pass membrane protein</topology>
    </subcellularLocation>
</comment>
<dbReference type="SMART" id="SM00382">
    <property type="entry name" value="AAA"/>
    <property type="match status" value="2"/>
</dbReference>
<keyword evidence="12" id="KW-1185">Reference proteome</keyword>
<dbReference type="GO" id="GO:0016887">
    <property type="term" value="F:ATP hydrolysis activity"/>
    <property type="evidence" value="ECO:0007669"/>
    <property type="project" value="InterPro"/>
</dbReference>
<dbReference type="Gene3D" id="3.40.50.300">
    <property type="entry name" value="P-loop containing nucleotide triphosphate hydrolases"/>
    <property type="match status" value="2"/>
</dbReference>
<feature type="transmembrane region" description="Helical" evidence="9">
    <location>
        <begin position="1246"/>
        <end position="1266"/>
    </location>
</feature>
<dbReference type="InterPro" id="IPR003593">
    <property type="entry name" value="AAA+_ATPase"/>
</dbReference>
<keyword evidence="2" id="KW-0813">Transport</keyword>
<organism evidence="11 12">
    <name type="scientific">Hericium alpestre</name>
    <dbReference type="NCBI Taxonomy" id="135208"/>
    <lineage>
        <taxon>Eukaryota</taxon>
        <taxon>Fungi</taxon>
        <taxon>Dikarya</taxon>
        <taxon>Basidiomycota</taxon>
        <taxon>Agaricomycotina</taxon>
        <taxon>Agaricomycetes</taxon>
        <taxon>Russulales</taxon>
        <taxon>Hericiaceae</taxon>
        <taxon>Hericium</taxon>
    </lineage>
</organism>
<feature type="transmembrane region" description="Helical" evidence="9">
    <location>
        <begin position="464"/>
        <end position="486"/>
    </location>
</feature>
<dbReference type="OrthoDB" id="245989at2759"/>
<dbReference type="Pfam" id="PF14510">
    <property type="entry name" value="ABC_trans_N"/>
    <property type="match status" value="1"/>
</dbReference>
<evidence type="ECO:0000256" key="8">
    <source>
        <dbReference type="SAM" id="MobiDB-lite"/>
    </source>
</evidence>
<reference evidence="11 12" key="1">
    <citation type="submission" date="2019-02" db="EMBL/GenBank/DDBJ databases">
        <title>Genome sequencing of the rare red list fungi Hericium alpestre (H. flagellum).</title>
        <authorList>
            <person name="Buettner E."/>
            <person name="Kellner H."/>
        </authorList>
    </citation>
    <scope>NUCLEOTIDE SEQUENCE [LARGE SCALE GENOMIC DNA]</scope>
    <source>
        <strain evidence="11 12">DSM 108284</strain>
    </source>
</reference>
<dbReference type="GO" id="GO:0140359">
    <property type="term" value="F:ABC-type transporter activity"/>
    <property type="evidence" value="ECO:0007669"/>
    <property type="project" value="InterPro"/>
</dbReference>
<feature type="domain" description="ABC transporter" evidence="10">
    <location>
        <begin position="107"/>
        <end position="355"/>
    </location>
</feature>
<evidence type="ECO:0000256" key="9">
    <source>
        <dbReference type="SAM" id="Phobius"/>
    </source>
</evidence>
<dbReference type="STRING" id="135208.A0A4Z0A0M4"/>
<name>A0A4Z0A0M4_9AGAM</name>
<dbReference type="InterPro" id="IPR017871">
    <property type="entry name" value="ABC_transporter-like_CS"/>
</dbReference>
<evidence type="ECO:0000256" key="5">
    <source>
        <dbReference type="ARBA" id="ARBA00022840"/>
    </source>
</evidence>
<dbReference type="GO" id="GO:0016020">
    <property type="term" value="C:membrane"/>
    <property type="evidence" value="ECO:0007669"/>
    <property type="project" value="UniProtKB-SubCell"/>
</dbReference>
<dbReference type="InterPro" id="IPR034003">
    <property type="entry name" value="ABCG_PDR_2"/>
</dbReference>
<feature type="transmembrane region" description="Helical" evidence="9">
    <location>
        <begin position="543"/>
        <end position="568"/>
    </location>
</feature>
<feature type="transmembrane region" description="Helical" evidence="9">
    <location>
        <begin position="1385"/>
        <end position="1406"/>
    </location>
</feature>
<feature type="transmembrane region" description="Helical" evidence="9">
    <location>
        <begin position="607"/>
        <end position="627"/>
    </location>
</feature>
<evidence type="ECO:0000256" key="6">
    <source>
        <dbReference type="ARBA" id="ARBA00022989"/>
    </source>
</evidence>
<dbReference type="GO" id="GO:0005524">
    <property type="term" value="F:ATP binding"/>
    <property type="evidence" value="ECO:0007669"/>
    <property type="project" value="UniProtKB-KW"/>
</dbReference>
<feature type="transmembrane region" description="Helical" evidence="9">
    <location>
        <begin position="501"/>
        <end position="522"/>
    </location>
</feature>
<evidence type="ECO:0000256" key="3">
    <source>
        <dbReference type="ARBA" id="ARBA00022692"/>
    </source>
</evidence>
<evidence type="ECO:0000256" key="2">
    <source>
        <dbReference type="ARBA" id="ARBA00022448"/>
    </source>
</evidence>
<evidence type="ECO:0000313" key="11">
    <source>
        <dbReference type="EMBL" id="TFY79980.1"/>
    </source>
</evidence>
<evidence type="ECO:0000256" key="4">
    <source>
        <dbReference type="ARBA" id="ARBA00022741"/>
    </source>
</evidence>
<dbReference type="InterPro" id="IPR027417">
    <property type="entry name" value="P-loop_NTPase"/>
</dbReference>
<dbReference type="InterPro" id="IPR010929">
    <property type="entry name" value="PDR_CDR_ABC"/>
</dbReference>
<keyword evidence="5" id="KW-0067">ATP-binding</keyword>
<dbReference type="Pfam" id="PF01061">
    <property type="entry name" value="ABC2_membrane"/>
    <property type="match status" value="2"/>
</dbReference>
<feature type="region of interest" description="Disordered" evidence="8">
    <location>
        <begin position="760"/>
        <end position="789"/>
    </location>
</feature>
<keyword evidence="3 9" id="KW-0812">Transmembrane</keyword>
<protein>
    <recommendedName>
        <fullName evidence="10">ABC transporter domain-containing protein</fullName>
    </recommendedName>
</protein>
<dbReference type="InterPro" id="IPR029481">
    <property type="entry name" value="ABC_trans_N"/>
</dbReference>
<dbReference type="InterPro" id="IPR034001">
    <property type="entry name" value="ABCG_PDR_1"/>
</dbReference>
<dbReference type="FunFam" id="3.40.50.300:FF:000054">
    <property type="entry name" value="ABC multidrug transporter atrF"/>
    <property type="match status" value="1"/>
</dbReference>
<dbReference type="PANTHER" id="PTHR19241">
    <property type="entry name" value="ATP-BINDING CASSETTE TRANSPORTER"/>
    <property type="match status" value="1"/>
</dbReference>
<feature type="transmembrane region" description="Helical" evidence="9">
    <location>
        <begin position="1205"/>
        <end position="1234"/>
    </location>
</feature>
<evidence type="ECO:0000256" key="7">
    <source>
        <dbReference type="ARBA" id="ARBA00023136"/>
    </source>
</evidence>
<dbReference type="Pfam" id="PF06422">
    <property type="entry name" value="PDR_CDR"/>
    <property type="match status" value="1"/>
</dbReference>
<evidence type="ECO:0000259" key="10">
    <source>
        <dbReference type="PROSITE" id="PS50893"/>
    </source>
</evidence>
<dbReference type="InterPro" id="IPR003439">
    <property type="entry name" value="ABC_transporter-like_ATP-bd"/>
</dbReference>
<dbReference type="CDD" id="cd03233">
    <property type="entry name" value="ABCG_PDR_domain1"/>
    <property type="match status" value="1"/>
</dbReference>
<feature type="compositionally biased region" description="Basic and acidic residues" evidence="8">
    <location>
        <begin position="766"/>
        <end position="775"/>
    </location>
</feature>
<dbReference type="SUPFAM" id="SSF52540">
    <property type="entry name" value="P-loop containing nucleoside triphosphate hydrolases"/>
    <property type="match status" value="2"/>
</dbReference>
<dbReference type="EMBL" id="SFCI01000409">
    <property type="protein sequence ID" value="TFY79980.1"/>
    <property type="molecule type" value="Genomic_DNA"/>
</dbReference>
<feature type="transmembrane region" description="Helical" evidence="9">
    <location>
        <begin position="1273"/>
        <end position="1296"/>
    </location>
</feature>
<dbReference type="Pfam" id="PF00005">
    <property type="entry name" value="ABC_tran"/>
    <property type="match status" value="2"/>
</dbReference>
<dbReference type="PROSITE" id="PS00211">
    <property type="entry name" value="ABC_TRANSPORTER_1"/>
    <property type="match status" value="1"/>
</dbReference>
<evidence type="ECO:0000313" key="12">
    <source>
        <dbReference type="Proteomes" id="UP000298061"/>
    </source>
</evidence>
<feature type="domain" description="ABC transporter" evidence="10">
    <location>
        <begin position="793"/>
        <end position="1040"/>
    </location>
</feature>
<keyword evidence="7 9" id="KW-0472">Membrane</keyword>
<keyword evidence="4" id="KW-0547">Nucleotide-binding</keyword>
<feature type="transmembrane region" description="Helical" evidence="9">
    <location>
        <begin position="1165"/>
        <end position="1184"/>
    </location>
</feature>